<organism evidence="1 2">
    <name type="scientific">Mythimna loreyi</name>
    <dbReference type="NCBI Taxonomy" id="667449"/>
    <lineage>
        <taxon>Eukaryota</taxon>
        <taxon>Metazoa</taxon>
        <taxon>Ecdysozoa</taxon>
        <taxon>Arthropoda</taxon>
        <taxon>Hexapoda</taxon>
        <taxon>Insecta</taxon>
        <taxon>Pterygota</taxon>
        <taxon>Neoptera</taxon>
        <taxon>Endopterygota</taxon>
        <taxon>Lepidoptera</taxon>
        <taxon>Glossata</taxon>
        <taxon>Ditrysia</taxon>
        <taxon>Noctuoidea</taxon>
        <taxon>Noctuidae</taxon>
        <taxon>Noctuinae</taxon>
        <taxon>Hadenini</taxon>
        <taxon>Mythimna</taxon>
    </lineage>
</organism>
<dbReference type="EMBL" id="CM056786">
    <property type="protein sequence ID" value="KAJ8729749.1"/>
    <property type="molecule type" value="Genomic_DNA"/>
</dbReference>
<protein>
    <submittedName>
        <fullName evidence="1">Uncharacterized protein</fullName>
    </submittedName>
</protein>
<comment type="caution">
    <text evidence="1">The sequence shown here is derived from an EMBL/GenBank/DDBJ whole genome shotgun (WGS) entry which is preliminary data.</text>
</comment>
<name>A0ACC2R1B0_9NEOP</name>
<gene>
    <name evidence="1" type="ORF">PYW08_001330</name>
</gene>
<accession>A0ACC2R1B0</accession>
<keyword evidence="2" id="KW-1185">Reference proteome</keyword>
<reference evidence="1" key="1">
    <citation type="submission" date="2023-03" db="EMBL/GenBank/DDBJ databases">
        <title>Chromosome-level genomes of two armyworms, Mythimna separata and Mythimna loreyi, provide insights into the biosynthesis and reception of sex pheromones.</title>
        <authorList>
            <person name="Zhao H."/>
        </authorList>
    </citation>
    <scope>NUCLEOTIDE SEQUENCE</scope>
    <source>
        <strain evidence="1">BeijingLab</strain>
    </source>
</reference>
<dbReference type="Proteomes" id="UP001231649">
    <property type="component" value="Chromosome 10"/>
</dbReference>
<evidence type="ECO:0000313" key="2">
    <source>
        <dbReference type="Proteomes" id="UP001231649"/>
    </source>
</evidence>
<evidence type="ECO:0000313" key="1">
    <source>
        <dbReference type="EMBL" id="KAJ8729749.1"/>
    </source>
</evidence>
<proteinExistence type="predicted"/>
<sequence length="150" mass="17269">MVWRGICSDARTELVVVPGRLTAARYIQEILQEPILRFVAFLGSEDFILMQDNARPHAARCIDDYQSEVRITKLEWPVRSPDLNPIEHVWDMPKRRIRSTPNPPETIGQLKTALVAAWDELPQVDIKNTIHSMPDRMQTVIRARGGNTHY</sequence>